<evidence type="ECO:0000313" key="2">
    <source>
        <dbReference type="Proteomes" id="UP000231293"/>
    </source>
</evidence>
<evidence type="ECO:0008006" key="3">
    <source>
        <dbReference type="Google" id="ProtNLM"/>
    </source>
</evidence>
<dbReference type="RefSeq" id="WP_100113543.1">
    <property type="nucleotide sequence ID" value="NZ_MDVB01000057.1"/>
</dbReference>
<gene>
    <name evidence="1" type="ORF">BGI32_05235</name>
</gene>
<sequence>MAIPESKNELIVAINKNYSLLIKKLMSIPAQKAFEPLMEGHVKGSTMSVAQLVSYLIGWGELVLSWHAQEEKGQEIIFPEVGFKWNELGQLAQKFYCDYKNINDYNALLRLLDKNKNDIIKLIESFSNEALYGVAWCGKYTRGRMIQLNTSSPYKNASGRLAALLKKLGS</sequence>
<dbReference type="InterPro" id="IPR012550">
    <property type="entry name" value="DUF1706"/>
</dbReference>
<protein>
    <recommendedName>
        <fullName evidence="3">ClbS/DfsB family four-helix bundle protein</fullName>
    </recommendedName>
</protein>
<dbReference type="Pfam" id="PF08020">
    <property type="entry name" value="DUF1706"/>
    <property type="match status" value="1"/>
</dbReference>
<reference evidence="1 2" key="1">
    <citation type="journal article" date="2017" name="MBio">
        <title>Type VI secretion-mediated competition in the bee gut microbiome.</title>
        <authorList>
            <person name="Steele M.I."/>
            <person name="Kwong W.K."/>
            <person name="Powell J.E."/>
            <person name="Whiteley M."/>
            <person name="Moran N.A."/>
        </authorList>
    </citation>
    <scope>NUCLEOTIDE SEQUENCE [LARGE SCALE GENOMIC DNA]</scope>
    <source>
        <strain evidence="1 2">App2-2</strain>
    </source>
</reference>
<comment type="caution">
    <text evidence="1">The sequence shown here is derived from an EMBL/GenBank/DDBJ whole genome shotgun (WGS) entry which is preliminary data.</text>
</comment>
<evidence type="ECO:0000313" key="1">
    <source>
        <dbReference type="EMBL" id="PIT15909.1"/>
    </source>
</evidence>
<dbReference type="PIRSF" id="PIRSF031551">
    <property type="entry name" value="DUF1706"/>
    <property type="match status" value="1"/>
</dbReference>
<dbReference type="PANTHER" id="PTHR40658">
    <property type="match status" value="1"/>
</dbReference>
<accession>A0A2N9WUC8</accession>
<dbReference type="Gene3D" id="1.20.120.450">
    <property type="entry name" value="dinb family like domain"/>
    <property type="match status" value="1"/>
</dbReference>
<dbReference type="EMBL" id="MDVB01000057">
    <property type="protein sequence ID" value="PIT15909.1"/>
    <property type="molecule type" value="Genomic_DNA"/>
</dbReference>
<dbReference type="Proteomes" id="UP000231293">
    <property type="component" value="Unassembled WGS sequence"/>
</dbReference>
<dbReference type="PANTHER" id="PTHR40658:SF3">
    <property type="entry name" value="CLBS_DFSB FAMILY FOUR-HELIX BUNDLE PROTEIN"/>
    <property type="match status" value="1"/>
</dbReference>
<organism evidence="1 2">
    <name type="scientific">Snodgrassella alvi</name>
    <dbReference type="NCBI Taxonomy" id="1196083"/>
    <lineage>
        <taxon>Bacteria</taxon>
        <taxon>Pseudomonadati</taxon>
        <taxon>Pseudomonadota</taxon>
        <taxon>Betaproteobacteria</taxon>
        <taxon>Neisseriales</taxon>
        <taxon>Neisseriaceae</taxon>
        <taxon>Snodgrassella</taxon>
    </lineage>
</organism>
<proteinExistence type="predicted"/>
<name>A0A2N9WUC8_9NEIS</name>
<dbReference type="AlphaFoldDB" id="A0A2N9WUC8"/>
<dbReference type="InterPro" id="IPR034660">
    <property type="entry name" value="DinB/YfiT-like"/>
</dbReference>